<sequence>MEDLGSPGAGLAIALENLFPPLPSEVILPLAGFTAARGTFGVVEVLIWTTLGSLVGAVVLHRLGWALGRERMLRIVERMPLVKAEEVVRAEAWFARHGDKAVFYGRMIPLFRSFISVPAGVERMPLPRFMLLTTAGSAIWNTVFVLAGYHLGENWHVVETYAGVLQLVVLGVVAGAAVWWVTARVRAARGATPST</sequence>
<dbReference type="InterPro" id="IPR032816">
    <property type="entry name" value="VTT_dom"/>
</dbReference>
<feature type="domain" description="VTT" evidence="8">
    <location>
        <begin position="22"/>
        <end position="149"/>
    </location>
</feature>
<reference evidence="10" key="1">
    <citation type="journal article" date="2019" name="Int. J. Syst. Evol. Microbiol.">
        <title>The Global Catalogue of Microorganisms (GCM) 10K type strain sequencing project: providing services to taxonomists for standard genome sequencing and annotation.</title>
        <authorList>
            <consortium name="The Broad Institute Genomics Platform"/>
            <consortium name="The Broad Institute Genome Sequencing Center for Infectious Disease"/>
            <person name="Wu L."/>
            <person name="Ma J."/>
        </authorList>
    </citation>
    <scope>NUCLEOTIDE SEQUENCE [LARGE SCALE GENOMIC DNA]</scope>
    <source>
        <strain evidence="10">JCM 16703</strain>
    </source>
</reference>
<name>A0ABP7XKR4_9ACTN</name>
<comment type="caution">
    <text evidence="9">The sequence shown here is derived from an EMBL/GenBank/DDBJ whole genome shotgun (WGS) entry which is preliminary data.</text>
</comment>
<evidence type="ECO:0000256" key="4">
    <source>
        <dbReference type="ARBA" id="ARBA00022692"/>
    </source>
</evidence>
<comment type="subcellular location">
    <subcellularLocation>
        <location evidence="1">Cell membrane</location>
        <topology evidence="1">Multi-pass membrane protein</topology>
    </subcellularLocation>
</comment>
<dbReference type="Pfam" id="PF09335">
    <property type="entry name" value="VTT_dom"/>
    <property type="match status" value="1"/>
</dbReference>
<evidence type="ECO:0000259" key="8">
    <source>
        <dbReference type="Pfam" id="PF09335"/>
    </source>
</evidence>
<accession>A0ABP7XKR4</accession>
<proteinExistence type="inferred from homology"/>
<dbReference type="Proteomes" id="UP001501495">
    <property type="component" value="Unassembled WGS sequence"/>
</dbReference>
<protein>
    <recommendedName>
        <fullName evidence="8">VTT domain-containing protein</fullName>
    </recommendedName>
</protein>
<feature type="transmembrane region" description="Helical" evidence="7">
    <location>
        <begin position="45"/>
        <end position="65"/>
    </location>
</feature>
<keyword evidence="10" id="KW-1185">Reference proteome</keyword>
<comment type="similarity">
    <text evidence="2">Belongs to the DedA family.</text>
</comment>
<organism evidence="9 10">
    <name type="scientific">Nocardioides fonticola</name>
    <dbReference type="NCBI Taxonomy" id="450363"/>
    <lineage>
        <taxon>Bacteria</taxon>
        <taxon>Bacillati</taxon>
        <taxon>Actinomycetota</taxon>
        <taxon>Actinomycetes</taxon>
        <taxon>Propionibacteriales</taxon>
        <taxon>Nocardioidaceae</taxon>
        <taxon>Nocardioides</taxon>
    </lineage>
</organism>
<evidence type="ECO:0000256" key="6">
    <source>
        <dbReference type="ARBA" id="ARBA00023136"/>
    </source>
</evidence>
<dbReference type="EMBL" id="BAAAZH010000017">
    <property type="protein sequence ID" value="GAA4120768.1"/>
    <property type="molecule type" value="Genomic_DNA"/>
</dbReference>
<feature type="transmembrane region" description="Helical" evidence="7">
    <location>
        <begin position="129"/>
        <end position="149"/>
    </location>
</feature>
<gene>
    <name evidence="9" type="ORF">GCM10022215_24780</name>
</gene>
<dbReference type="PANTHER" id="PTHR42709">
    <property type="entry name" value="ALKALINE PHOSPHATASE LIKE PROTEIN"/>
    <property type="match status" value="1"/>
</dbReference>
<keyword evidence="3" id="KW-1003">Cell membrane</keyword>
<evidence type="ECO:0000256" key="3">
    <source>
        <dbReference type="ARBA" id="ARBA00022475"/>
    </source>
</evidence>
<evidence type="ECO:0000256" key="5">
    <source>
        <dbReference type="ARBA" id="ARBA00022989"/>
    </source>
</evidence>
<evidence type="ECO:0000256" key="1">
    <source>
        <dbReference type="ARBA" id="ARBA00004651"/>
    </source>
</evidence>
<feature type="transmembrane region" description="Helical" evidence="7">
    <location>
        <begin position="161"/>
        <end position="181"/>
    </location>
</feature>
<keyword evidence="4 7" id="KW-0812">Transmembrane</keyword>
<keyword evidence="6 7" id="KW-0472">Membrane</keyword>
<evidence type="ECO:0000256" key="2">
    <source>
        <dbReference type="ARBA" id="ARBA00010792"/>
    </source>
</evidence>
<dbReference type="PANTHER" id="PTHR42709:SF6">
    <property type="entry name" value="UNDECAPRENYL PHOSPHATE TRANSPORTER A"/>
    <property type="match status" value="1"/>
</dbReference>
<evidence type="ECO:0000256" key="7">
    <source>
        <dbReference type="SAM" id="Phobius"/>
    </source>
</evidence>
<dbReference type="InterPro" id="IPR051311">
    <property type="entry name" value="DedA_domain"/>
</dbReference>
<keyword evidence="5 7" id="KW-1133">Transmembrane helix</keyword>
<evidence type="ECO:0000313" key="9">
    <source>
        <dbReference type="EMBL" id="GAA4120768.1"/>
    </source>
</evidence>
<evidence type="ECO:0000313" key="10">
    <source>
        <dbReference type="Proteomes" id="UP001501495"/>
    </source>
</evidence>